<protein>
    <submittedName>
        <fullName evidence="1">Uncharacterized protein</fullName>
    </submittedName>
</protein>
<sequence length="217" mass="25501">MPKIITFGTKEYDSAMFRLRASAQDYADVITYNEFNILDLIEIYPEHFLNSKGFGWWLWKSYLITNTLDQMQENDYLIYLDATIEVLKNPLELIDNKKDIILFNNGQSHHEYCKSECYYGMKIYSPLDQLQANAAIQIYKNTEYTKIFLLDYFLACANLMLVNDEYDNSIQISKFKEHRHDQSILTNLAIEAGIELKKSPCQWGSKGNAYFNHHRTI</sequence>
<gene>
    <name evidence="1" type="ORF">UFOVP595_11</name>
</gene>
<organism evidence="1">
    <name type="scientific">uncultured Caudovirales phage</name>
    <dbReference type="NCBI Taxonomy" id="2100421"/>
    <lineage>
        <taxon>Viruses</taxon>
        <taxon>Duplodnaviria</taxon>
        <taxon>Heunggongvirae</taxon>
        <taxon>Uroviricota</taxon>
        <taxon>Caudoviricetes</taxon>
        <taxon>Peduoviridae</taxon>
        <taxon>Maltschvirus</taxon>
        <taxon>Maltschvirus maltsch</taxon>
    </lineage>
</organism>
<proteinExistence type="predicted"/>
<name>A0A6J5MZF4_9CAUD</name>
<evidence type="ECO:0000313" key="1">
    <source>
        <dbReference type="EMBL" id="CAB4151347.1"/>
    </source>
</evidence>
<reference evidence="1" key="1">
    <citation type="submission" date="2020-04" db="EMBL/GenBank/DDBJ databases">
        <authorList>
            <person name="Chiriac C."/>
            <person name="Salcher M."/>
            <person name="Ghai R."/>
            <person name="Kavagutti S V."/>
        </authorList>
    </citation>
    <scope>NUCLEOTIDE SEQUENCE</scope>
</reference>
<dbReference type="EMBL" id="LR796568">
    <property type="protein sequence ID" value="CAB4151347.1"/>
    <property type="molecule type" value="Genomic_DNA"/>
</dbReference>
<accession>A0A6J5MZF4</accession>